<evidence type="ECO:0000313" key="2">
    <source>
        <dbReference type="Proteomes" id="UP001501126"/>
    </source>
</evidence>
<dbReference type="PROSITE" id="PS51257">
    <property type="entry name" value="PROKAR_LIPOPROTEIN"/>
    <property type="match status" value="1"/>
</dbReference>
<dbReference type="InterPro" id="IPR031815">
    <property type="entry name" value="DUF5074"/>
</dbReference>
<organism evidence="1 2">
    <name type="scientific">Wandonia haliotis</name>
    <dbReference type="NCBI Taxonomy" id="574963"/>
    <lineage>
        <taxon>Bacteria</taxon>
        <taxon>Pseudomonadati</taxon>
        <taxon>Bacteroidota</taxon>
        <taxon>Flavobacteriia</taxon>
        <taxon>Flavobacteriales</taxon>
        <taxon>Crocinitomicaceae</taxon>
        <taxon>Wandonia</taxon>
    </lineage>
</organism>
<dbReference type="SUPFAM" id="SSF50969">
    <property type="entry name" value="YVTN repeat-like/Quinoprotein amine dehydrogenase"/>
    <property type="match status" value="1"/>
</dbReference>
<proteinExistence type="predicted"/>
<dbReference type="Pfam" id="PF16819">
    <property type="entry name" value="DUF5074"/>
    <property type="match status" value="1"/>
</dbReference>
<comment type="caution">
    <text evidence="1">The sequence shown here is derived from an EMBL/GenBank/DDBJ whole genome shotgun (WGS) entry which is preliminary data.</text>
</comment>
<sequence>MVSLSIRYKMLCGGLGILILLVVISCKKPTDTPLEIPESLENGLLTINEGLFQQNNSTLTWYDLYSKKVYHHVFEQKTGMGLGDTGNDIALYGDKIYVVVNNSHTLHVLNKRNGEVIARLTLSNNNSGSSPRHIAFYQDHAYISAFDGSIFKIDTTTISIQQIAQAGTNPDAVHCSGDHLIVANSGGLTSTGDSTISVFQLPELNEVARIKVGRNPGSITEDHNGNLFVMTRGDYAMIPARLIRLNLQTLEIEAEVELGTGAAMTFAAGKLYLAQYNSSLGTSKLMVMHPQTLAVEQDDIIENLSIQTLYGIRYMQIAGQGVLALNDAKQYIHQGKVVIIDLEGNLLFEYTSGLNPNKTIYIPQQ</sequence>
<reference evidence="2" key="1">
    <citation type="journal article" date="2019" name="Int. J. Syst. Evol. Microbiol.">
        <title>The Global Catalogue of Microorganisms (GCM) 10K type strain sequencing project: providing services to taxonomists for standard genome sequencing and annotation.</title>
        <authorList>
            <consortium name="The Broad Institute Genomics Platform"/>
            <consortium name="The Broad Institute Genome Sequencing Center for Infectious Disease"/>
            <person name="Wu L."/>
            <person name="Ma J."/>
        </authorList>
    </citation>
    <scope>NUCLEOTIDE SEQUENCE [LARGE SCALE GENOMIC DNA]</scope>
    <source>
        <strain evidence="2">JCM 16083</strain>
    </source>
</reference>
<dbReference type="InterPro" id="IPR015943">
    <property type="entry name" value="WD40/YVTN_repeat-like_dom_sf"/>
</dbReference>
<dbReference type="Proteomes" id="UP001501126">
    <property type="component" value="Unassembled WGS sequence"/>
</dbReference>
<dbReference type="InterPro" id="IPR051200">
    <property type="entry name" value="Host-pathogen_enzymatic-act"/>
</dbReference>
<accession>A0ABP3Y6X8</accession>
<dbReference type="PANTHER" id="PTHR47197:SF3">
    <property type="entry name" value="DIHYDRO-HEME D1 DEHYDROGENASE"/>
    <property type="match status" value="1"/>
</dbReference>
<evidence type="ECO:0000313" key="1">
    <source>
        <dbReference type="EMBL" id="GAA0876201.1"/>
    </source>
</evidence>
<gene>
    <name evidence="1" type="ORF">GCM10009118_26110</name>
</gene>
<dbReference type="Gene3D" id="2.130.10.10">
    <property type="entry name" value="YVTN repeat-like/Quinoprotein amine dehydrogenase"/>
    <property type="match status" value="1"/>
</dbReference>
<dbReference type="PANTHER" id="PTHR47197">
    <property type="entry name" value="PROTEIN NIRF"/>
    <property type="match status" value="1"/>
</dbReference>
<dbReference type="RefSeq" id="WP_343788542.1">
    <property type="nucleotide sequence ID" value="NZ_BAAAFH010000022.1"/>
</dbReference>
<dbReference type="EMBL" id="BAAAFH010000022">
    <property type="protein sequence ID" value="GAA0876201.1"/>
    <property type="molecule type" value="Genomic_DNA"/>
</dbReference>
<name>A0ABP3Y6X8_9FLAO</name>
<protein>
    <submittedName>
        <fullName evidence="1">Uncharacterized protein</fullName>
    </submittedName>
</protein>
<dbReference type="InterPro" id="IPR011044">
    <property type="entry name" value="Quino_amine_DH_bsu"/>
</dbReference>
<keyword evidence="2" id="KW-1185">Reference proteome</keyword>